<keyword evidence="2 3" id="KW-0040">ANK repeat</keyword>
<feature type="repeat" description="ANK" evidence="3">
    <location>
        <begin position="1134"/>
        <end position="1166"/>
    </location>
</feature>
<feature type="transmembrane region" description="Helical" evidence="4">
    <location>
        <begin position="323"/>
        <end position="343"/>
    </location>
</feature>
<keyword evidence="4" id="KW-1133">Transmembrane helix</keyword>
<dbReference type="InterPro" id="IPR036770">
    <property type="entry name" value="Ankyrin_rpt-contain_sf"/>
</dbReference>
<keyword evidence="7" id="KW-1185">Reference proteome</keyword>
<dbReference type="Pfam" id="PF00023">
    <property type="entry name" value="Ank"/>
    <property type="match status" value="2"/>
</dbReference>
<comment type="caution">
    <text evidence="6">The sequence shown here is derived from an EMBL/GenBank/DDBJ whole genome shotgun (WGS) entry which is preliminary data.</text>
</comment>
<dbReference type="PANTHER" id="PTHR24198">
    <property type="entry name" value="ANKYRIN REPEAT AND PROTEIN KINASE DOMAIN-CONTAINING PROTEIN"/>
    <property type="match status" value="1"/>
</dbReference>
<protein>
    <submittedName>
        <fullName evidence="6">Uncharacterized protein</fullName>
    </submittedName>
</protein>
<keyword evidence="1" id="KW-0677">Repeat</keyword>
<sequence length="1997" mass="220722">MTRRSNAFHSWRLMWVQLAVFAQLARAGDDAGDEFSNNLFSDLAPLLALFGEQVAKQYLSQSLSWLDAIIFAMAPLGIITAIVSAIRIGGPRWLRAVIGRARESKGSAELELMSSTSADVCELWSGETIVRTLGSPYIAEILWLEKIDKVDDADKLSDGGYGEDEGDALVPDKKWDSDGLSGTGAQPGQVFGLADAHKSRLIKGRGVDEGVDAAKARTPVQLLVDHVYELEGNTILKDNPAAARRRNDEETEASIPDALLSPPNLSLNVNGDLTSKSELVFVALLSTVLQVGVVVYQIMITYLRPFNQGFLKGGNRIPEYACPLTVAGTVMVGFGMFACSMVVQEKSEERTWDFDHDNIPPGYRLRVAWLQRHQVVTDQNFGGFCLYAPSNRTQIMESVFHSNFKSQNLWTIVGTSISVVGFVLQFTGLRGMHYSATLAQLGAILVVTLLRIMIRRQLGTRPILDSIPDGRELDWMAKKVTDNDKWTIIPFNPTNPPSYGESDTLIARRKLRHICPWPLENSNFASKAESLGQAIEELTNYIYFHAAKPDGIKLKYGLAAQSSFTFSVPITYSNTFSKSRGFTEKSISIEVHRGTTASPRAETWGGWKVDRYMLEAMLTLWELSIEDEDKQPDTGYNDRSQSLILLGSSSEFNLLDFDIFIGNSSRCRQMQNGMNDLGTHEFPISKHRVFGYIGTDLEEGHLALPSFTNISDLCARHILTCYFYRVCQFIEKLNGQTIAFHGYDATITDPLSIFRMTNSHLDGMVDTLYTAGTIGSREELLTIFVPALQKNGNLLRVFDAFSKLIQDTHDAETKGLQPMFSQETLFRMTEQALRQFRNRGHWLHAGDFTFGLLGTCQNILGETHEWTKTARTLVSRVCSTIEAQITCQLALDFHRGSRPHIPPDVCLNLALQCENVLGKESPEWAILWRIYLETKFAEREAQSYHASGLNDNVQLIFELPGDTTGHGPVVSLSQGAINIPSTSSNAPKDENFNISDVIKSLYPNHDISFIKEFPAKVWELLRVQDLKALHYELFPPDPESPEGATTQTADPHSIYHTLISDTLIIATVCGLAGVVELCLRKFPTAYSYSAIGVRSTIGEAAALAAMNNDCTVLDLIVSVLDRDEMIFLEQSGFSGLNCLQIACRDGYVGVARILLRAGINPNYLQNDDFRLLPINLAACANHTDIILLLFSYGVAPMSQTIYGRTFVHYAAEYNSELTIDFVLAPESNLLHLVFLHDDYGECPLHLAIANGHKSLALCLLKAMAAQTDQYLWESNSHGIQGFKYRSVLILACKHGHSEIVKLLVSRGMNPALIDEDTGDPVLKISISQGDSDVGQALIEKDEALAVSKFHGDTQFPIHMAVRSNKASYINLLLEHGASIDTIEEETGYTPLLMAAGLDNLELFQLLRAKKASINAKDNTGRTLVHIAATAASVEVLGAFIECPEYLSSPDILKLVDGDGHTPLELALIHGHLQFAKMLLTEIFRLVRSGLTDFLTAINGSNCLHLICTSLTFEVGARGDPELKPFLKRYVKDIEQLPEPPTGRRENYSRFLDGDWADRETIAVEIIQDILQENVTNGKELDSNGRAPLFYAAAAGSAQICKLLVQHMDVSTDKLQIQDALQVAIYGADIPVIKEIVRSGIDMNGPLRKSFRTPTAQLLHMTINNRRKESTGYTVSFGHPTEDPWESDVDVSACLQVFIDAGADLTPNSDEIVWEQTLLHLAVMCKSPDVIDVLVNGGADINLPSKLNCGRTLLHFALSEVSSNSILIPTICRHGVDINSLDRYGRTALAIEISKKNSTTINALLENGALLHPGSSDKDLLVALRSGDSSYILFKILCERYKKLARSDEEYAAFLNAPLGPDGCGPVHLAAEYQHEDILEFLYKEGANMNAKDNLGRNVLSYAFDKPSMIPILFDDYGVNPNETDLMGYTPAHLAVTSLDNIGNIIRVLGALVICGANNRMKDHNGKTPSDHVDELVWTGRWIGDPHTNRAMIRAVLD</sequence>
<evidence type="ECO:0000313" key="7">
    <source>
        <dbReference type="Proteomes" id="UP001373714"/>
    </source>
</evidence>
<proteinExistence type="predicted"/>
<keyword evidence="5" id="KW-0732">Signal</keyword>
<feature type="repeat" description="ANK" evidence="3">
    <location>
        <begin position="1386"/>
        <end position="1418"/>
    </location>
</feature>
<dbReference type="Proteomes" id="UP001373714">
    <property type="component" value="Unassembled WGS sequence"/>
</dbReference>
<evidence type="ECO:0000256" key="1">
    <source>
        <dbReference type="ARBA" id="ARBA00022737"/>
    </source>
</evidence>
<keyword evidence="4" id="KW-0472">Membrane</keyword>
<feature type="repeat" description="ANK" evidence="3">
    <location>
        <begin position="1748"/>
        <end position="1782"/>
    </location>
</feature>
<name>A0AAV9UYS2_9PEZI</name>
<accession>A0AAV9UYS2</accession>
<dbReference type="SUPFAM" id="SSF48403">
    <property type="entry name" value="Ankyrin repeat"/>
    <property type="match status" value="2"/>
</dbReference>
<dbReference type="PROSITE" id="PS50297">
    <property type="entry name" value="ANK_REP_REGION"/>
    <property type="match status" value="5"/>
</dbReference>
<dbReference type="PANTHER" id="PTHR24198:SF165">
    <property type="entry name" value="ANKYRIN REPEAT-CONTAINING PROTEIN-RELATED"/>
    <property type="match status" value="1"/>
</dbReference>
<feature type="repeat" description="ANK" evidence="3">
    <location>
        <begin position="1861"/>
        <end position="1893"/>
    </location>
</feature>
<dbReference type="SMART" id="SM00248">
    <property type="entry name" value="ANK"/>
    <property type="match status" value="16"/>
</dbReference>
<dbReference type="EMBL" id="JAVHNS010000006">
    <property type="protein sequence ID" value="KAK6352268.1"/>
    <property type="molecule type" value="Genomic_DNA"/>
</dbReference>
<dbReference type="InterPro" id="IPR002110">
    <property type="entry name" value="Ankyrin_rpt"/>
</dbReference>
<keyword evidence="4" id="KW-0812">Transmembrane</keyword>
<evidence type="ECO:0000313" key="6">
    <source>
        <dbReference type="EMBL" id="KAK6352268.1"/>
    </source>
</evidence>
<feature type="repeat" description="ANK" evidence="3">
    <location>
        <begin position="1283"/>
        <end position="1315"/>
    </location>
</feature>
<feature type="transmembrane region" description="Helical" evidence="4">
    <location>
        <begin position="68"/>
        <end position="90"/>
    </location>
</feature>
<feature type="transmembrane region" description="Helical" evidence="4">
    <location>
        <begin position="434"/>
        <end position="454"/>
    </location>
</feature>
<reference evidence="6 7" key="1">
    <citation type="submission" date="2019-10" db="EMBL/GenBank/DDBJ databases">
        <authorList>
            <person name="Palmer J.M."/>
        </authorList>
    </citation>
    <scope>NUCLEOTIDE SEQUENCE [LARGE SCALE GENOMIC DNA]</scope>
    <source>
        <strain evidence="6 7">TWF730</strain>
    </source>
</reference>
<evidence type="ECO:0000256" key="3">
    <source>
        <dbReference type="PROSITE-ProRule" id="PRU00023"/>
    </source>
</evidence>
<feature type="repeat" description="ANK" evidence="3">
    <location>
        <begin position="1713"/>
        <end position="1745"/>
    </location>
</feature>
<feature type="repeat" description="ANK" evidence="3">
    <location>
        <begin position="1458"/>
        <end position="1479"/>
    </location>
</feature>
<feature type="transmembrane region" description="Helical" evidence="4">
    <location>
        <begin position="279"/>
        <end position="303"/>
    </location>
</feature>
<feature type="repeat" description="ANK" evidence="3">
    <location>
        <begin position="1352"/>
        <end position="1384"/>
    </location>
</feature>
<organism evidence="6 7">
    <name type="scientific">Orbilia blumenaviensis</name>
    <dbReference type="NCBI Taxonomy" id="1796055"/>
    <lineage>
        <taxon>Eukaryota</taxon>
        <taxon>Fungi</taxon>
        <taxon>Dikarya</taxon>
        <taxon>Ascomycota</taxon>
        <taxon>Pezizomycotina</taxon>
        <taxon>Orbiliomycetes</taxon>
        <taxon>Orbiliales</taxon>
        <taxon>Orbiliaceae</taxon>
        <taxon>Orbilia</taxon>
    </lineage>
</organism>
<evidence type="ECO:0000256" key="2">
    <source>
        <dbReference type="ARBA" id="ARBA00023043"/>
    </source>
</evidence>
<dbReference type="Gene3D" id="1.25.40.20">
    <property type="entry name" value="Ankyrin repeat-containing domain"/>
    <property type="match status" value="4"/>
</dbReference>
<dbReference type="PROSITE" id="PS50088">
    <property type="entry name" value="ANK_REPEAT"/>
    <property type="match status" value="8"/>
</dbReference>
<feature type="signal peptide" evidence="5">
    <location>
        <begin position="1"/>
        <end position="27"/>
    </location>
</feature>
<evidence type="ECO:0000256" key="5">
    <source>
        <dbReference type="SAM" id="SignalP"/>
    </source>
</evidence>
<gene>
    <name evidence="6" type="ORF">TWF730_009099</name>
</gene>
<feature type="chain" id="PRO_5043474459" evidence="5">
    <location>
        <begin position="28"/>
        <end position="1997"/>
    </location>
</feature>
<dbReference type="Pfam" id="PF12796">
    <property type="entry name" value="Ank_2"/>
    <property type="match status" value="5"/>
</dbReference>
<evidence type="ECO:0000256" key="4">
    <source>
        <dbReference type="SAM" id="Phobius"/>
    </source>
</evidence>